<proteinExistence type="inferred from homology"/>
<feature type="domain" description="EF-hand" evidence="10">
    <location>
        <begin position="80"/>
        <end position="115"/>
    </location>
</feature>
<name>A0A3Q7FBE2_SOLLC</name>
<dbReference type="Pfam" id="PF03171">
    <property type="entry name" value="2OG-FeII_Oxy"/>
    <property type="match status" value="1"/>
</dbReference>
<accession>A0A3Q7FBE2</accession>
<keyword evidence="7" id="KW-0847">Vitamin C</keyword>
<dbReference type="GO" id="GO:0009805">
    <property type="term" value="P:coumarin biosynthetic process"/>
    <property type="evidence" value="ECO:0007669"/>
    <property type="project" value="UniProtKB-ARBA"/>
</dbReference>
<evidence type="ECO:0000256" key="2">
    <source>
        <dbReference type="ARBA" id="ARBA00008056"/>
    </source>
</evidence>
<dbReference type="AlphaFoldDB" id="A0A3Q7FBE2"/>
<dbReference type="OMA" id="HENPTRE"/>
<dbReference type="Pfam" id="PF13499">
    <property type="entry name" value="EF-hand_7"/>
    <property type="match status" value="2"/>
</dbReference>
<dbReference type="InterPro" id="IPR002048">
    <property type="entry name" value="EF_hand_dom"/>
</dbReference>
<dbReference type="InterPro" id="IPR018247">
    <property type="entry name" value="EF_Hand_1_Ca_BS"/>
</dbReference>
<dbReference type="InterPro" id="IPR044861">
    <property type="entry name" value="IPNS-like_FE2OG_OXY"/>
</dbReference>
<comment type="similarity">
    <text evidence="2">Belongs to the iron/ascorbate-dependent oxidoreductase family.</text>
</comment>
<evidence type="ECO:0000259" key="11">
    <source>
        <dbReference type="PROSITE" id="PS51471"/>
    </source>
</evidence>
<dbReference type="Gene3D" id="2.60.120.330">
    <property type="entry name" value="B-lactam Antibiotic, Isopenicillin N Synthase, Chain"/>
    <property type="match status" value="1"/>
</dbReference>
<dbReference type="GO" id="GO:0005509">
    <property type="term" value="F:calcium ion binding"/>
    <property type="evidence" value="ECO:0007669"/>
    <property type="project" value="InterPro"/>
</dbReference>
<evidence type="ECO:0000256" key="7">
    <source>
        <dbReference type="ARBA" id="ARBA00022896"/>
    </source>
</evidence>
<dbReference type="SUPFAM" id="SSF47473">
    <property type="entry name" value="EF-hand"/>
    <property type="match status" value="1"/>
</dbReference>
<dbReference type="STRING" id="4081.A0A3Q7FBE2"/>
<evidence type="ECO:0000259" key="10">
    <source>
        <dbReference type="PROSITE" id="PS50222"/>
    </source>
</evidence>
<evidence type="ECO:0000256" key="4">
    <source>
        <dbReference type="ARBA" id="ARBA00022723"/>
    </source>
</evidence>
<reference evidence="12" key="2">
    <citation type="submission" date="2019-01" db="UniProtKB">
        <authorList>
            <consortium name="EnsemblPlants"/>
        </authorList>
    </citation>
    <scope>IDENTIFICATION</scope>
    <source>
        <strain evidence="12">cv. Heinz 1706</strain>
    </source>
</reference>
<dbReference type="PROSITE" id="PS50222">
    <property type="entry name" value="EF_HAND_2"/>
    <property type="match status" value="3"/>
</dbReference>
<dbReference type="SUPFAM" id="SSF51197">
    <property type="entry name" value="Clavaminate synthase-like"/>
    <property type="match status" value="1"/>
</dbReference>
<dbReference type="FunFam" id="1.10.238.10:FF:000251">
    <property type="entry name" value="Calmodulin-related protein 97A"/>
    <property type="match status" value="1"/>
</dbReference>
<evidence type="ECO:0000256" key="3">
    <source>
        <dbReference type="ARBA" id="ARBA00009763"/>
    </source>
</evidence>
<evidence type="ECO:0000256" key="5">
    <source>
        <dbReference type="ARBA" id="ARBA00022737"/>
    </source>
</evidence>
<dbReference type="InterPro" id="IPR011992">
    <property type="entry name" value="EF-hand-dom_pair"/>
</dbReference>
<keyword evidence="6" id="KW-0106">Calcium</keyword>
<dbReference type="FunFam" id="1.10.238.10:FF:000034">
    <property type="entry name" value="Calmodulin"/>
    <property type="match status" value="1"/>
</dbReference>
<dbReference type="Proteomes" id="UP000004994">
    <property type="component" value="Chromosome 1"/>
</dbReference>
<evidence type="ECO:0000256" key="8">
    <source>
        <dbReference type="ARBA" id="ARBA00023002"/>
    </source>
</evidence>
<dbReference type="Gramene" id="Solyc01g105650.3.1">
    <property type="protein sequence ID" value="Solyc01g105650.3.1"/>
    <property type="gene ID" value="Solyc01g105650.3"/>
</dbReference>
<dbReference type="GO" id="GO:0031418">
    <property type="term" value="F:L-ascorbic acid binding"/>
    <property type="evidence" value="ECO:0007669"/>
    <property type="project" value="UniProtKB-KW"/>
</dbReference>
<feature type="domain" description="Fe2OG dioxygenase" evidence="11">
    <location>
        <begin position="417"/>
        <end position="515"/>
    </location>
</feature>
<dbReference type="PROSITE" id="PS00018">
    <property type="entry name" value="EF_HAND_1"/>
    <property type="match status" value="2"/>
</dbReference>
<protein>
    <recommendedName>
        <fullName evidence="14">Fe2OG dioxygenase domain-containing protein</fullName>
    </recommendedName>
</protein>
<dbReference type="InParanoid" id="A0A3Q7FBE2"/>
<dbReference type="GO" id="GO:0016706">
    <property type="term" value="F:2-oxoglutarate-dependent dioxygenase activity"/>
    <property type="evidence" value="ECO:0007669"/>
    <property type="project" value="UniProtKB-ARBA"/>
</dbReference>
<sequence length="572" mass="64972">MADALTEDQISEFRQAFWVIDKDCDGVIRIEELASVIQSLHENPTREEMQEMMNEVDPDGDGTIDFEDFLNIMAKKLKDNVTEELKEAFKVFDRDQDGFISANELRNVMMNLGERLTEEEAQQMIREADLDGDGLPLKIKIVLSVRPSSSNLSAIFVYSVRLKKSNRQFRLLCPPFSSNILESSDDLMDVVNLTTLQAIAIIHQTHTKRIKATYKNMKSVKLVSELPNLKAVPCNYYVDNHLKYSSPSIIDTNHDDSLIPIIDFSLLSSKDPYQHSKVIQQLGRACQQWGFFMVVNHGIEESLMKELIGVIKEFFLMGEEDKWRYKGEKVFDPIKYGTSFNCTSNHDITTTSYWRDYLKLSLHPQLHCPDQPNNFREVLGEYGEKSRKVARKLLSGISESLGLEEELMNKSLDLDSGYEVLVANYYPACPQPELVMGLPPHSDFGLLTFLIQNDVGGLQIQHNGKWININPIPNAILVNTGDHLEIFTNGKYKSVLHRAVVNKMERISIGIANCPAMNATVSPAASPLIQNERFPPLYLPKKYSEYVEMQQTNPLDGKSCLDKIKINSPPLK</sequence>
<keyword evidence="5" id="KW-0677">Repeat</keyword>
<dbReference type="Pfam" id="PF14226">
    <property type="entry name" value="DIOX_N"/>
    <property type="match status" value="1"/>
</dbReference>
<evidence type="ECO:0008006" key="14">
    <source>
        <dbReference type="Google" id="ProtNLM"/>
    </source>
</evidence>
<dbReference type="PaxDb" id="4081-Solyc01g105650.2.1"/>
<dbReference type="Gene3D" id="1.10.238.10">
    <property type="entry name" value="EF-hand"/>
    <property type="match status" value="2"/>
</dbReference>
<evidence type="ECO:0000256" key="6">
    <source>
        <dbReference type="ARBA" id="ARBA00022837"/>
    </source>
</evidence>
<dbReference type="InterPro" id="IPR050295">
    <property type="entry name" value="Plant_2OG-oxidoreductases"/>
</dbReference>
<comment type="similarity">
    <text evidence="3">Belongs to the calmodulin family.</text>
</comment>
<dbReference type="GO" id="GO:0002238">
    <property type="term" value="P:response to molecule of fungal origin"/>
    <property type="evidence" value="ECO:0007669"/>
    <property type="project" value="UniProtKB-ARBA"/>
</dbReference>
<comment type="function">
    <text evidence="1">Potential calcium sensor.</text>
</comment>
<dbReference type="GO" id="GO:0005737">
    <property type="term" value="C:cytoplasm"/>
    <property type="evidence" value="ECO:0007669"/>
    <property type="project" value="UniProtKB-ARBA"/>
</dbReference>
<keyword evidence="4" id="KW-0479">Metal-binding</keyword>
<dbReference type="CDD" id="cd00051">
    <property type="entry name" value="EFh"/>
    <property type="match status" value="2"/>
</dbReference>
<keyword evidence="8" id="KW-0560">Oxidoreductase</keyword>
<keyword evidence="9" id="KW-0408">Iron</keyword>
<evidence type="ECO:0000256" key="9">
    <source>
        <dbReference type="ARBA" id="ARBA00023004"/>
    </source>
</evidence>
<dbReference type="PROSITE" id="PS51471">
    <property type="entry name" value="FE2OG_OXY"/>
    <property type="match status" value="1"/>
</dbReference>
<dbReference type="PANTHER" id="PTHR47991">
    <property type="entry name" value="OXOGLUTARATE/IRON-DEPENDENT DIOXYGENASE"/>
    <property type="match status" value="1"/>
</dbReference>
<dbReference type="InterPro" id="IPR027443">
    <property type="entry name" value="IPNS-like_sf"/>
</dbReference>
<organism evidence="12">
    <name type="scientific">Solanum lycopersicum</name>
    <name type="common">Tomato</name>
    <name type="synonym">Lycopersicon esculentum</name>
    <dbReference type="NCBI Taxonomy" id="4081"/>
    <lineage>
        <taxon>Eukaryota</taxon>
        <taxon>Viridiplantae</taxon>
        <taxon>Streptophyta</taxon>
        <taxon>Embryophyta</taxon>
        <taxon>Tracheophyta</taxon>
        <taxon>Spermatophyta</taxon>
        <taxon>Magnoliopsida</taxon>
        <taxon>eudicotyledons</taxon>
        <taxon>Gunneridae</taxon>
        <taxon>Pentapetalae</taxon>
        <taxon>asterids</taxon>
        <taxon>lamiids</taxon>
        <taxon>Solanales</taxon>
        <taxon>Solanaceae</taxon>
        <taxon>Solanoideae</taxon>
        <taxon>Solaneae</taxon>
        <taxon>Solanum</taxon>
        <taxon>Solanum subgen. Lycopersicon</taxon>
    </lineage>
</organism>
<dbReference type="PRINTS" id="PR00450">
    <property type="entry name" value="RECOVERIN"/>
</dbReference>
<dbReference type="InterPro" id="IPR005123">
    <property type="entry name" value="Oxoglu/Fe-dep_dioxygenase_dom"/>
</dbReference>
<keyword evidence="13" id="KW-1185">Reference proteome</keyword>
<feature type="domain" description="EF-hand" evidence="10">
    <location>
        <begin position="44"/>
        <end position="79"/>
    </location>
</feature>
<dbReference type="InterPro" id="IPR026992">
    <property type="entry name" value="DIOX_N"/>
</dbReference>
<evidence type="ECO:0000313" key="12">
    <source>
        <dbReference type="EnsemblPlants" id="Solyc01g105650.3.1"/>
    </source>
</evidence>
<reference evidence="12" key="1">
    <citation type="journal article" date="2012" name="Nature">
        <title>The tomato genome sequence provides insights into fleshy fruit evolution.</title>
        <authorList>
            <consortium name="Tomato Genome Consortium"/>
        </authorList>
    </citation>
    <scope>NUCLEOTIDE SEQUENCE [LARGE SCALE GENOMIC DNA]</scope>
    <source>
        <strain evidence="12">cv. Heinz 1706</strain>
    </source>
</reference>
<evidence type="ECO:0000256" key="1">
    <source>
        <dbReference type="ARBA" id="ARBA00003291"/>
    </source>
</evidence>
<feature type="domain" description="EF-hand" evidence="10">
    <location>
        <begin position="8"/>
        <end position="43"/>
    </location>
</feature>
<dbReference type="SMART" id="SM00054">
    <property type="entry name" value="EFh"/>
    <property type="match status" value="3"/>
</dbReference>
<evidence type="ECO:0000313" key="13">
    <source>
        <dbReference type="Proteomes" id="UP000004994"/>
    </source>
</evidence>
<dbReference type="EnsemblPlants" id="Solyc01g105650.3.1">
    <property type="protein sequence ID" value="Solyc01g105650.3.1"/>
    <property type="gene ID" value="Solyc01g105650.3"/>
</dbReference>